<dbReference type="EMBL" id="WIUZ02000058">
    <property type="protein sequence ID" value="KAF9777256.1"/>
    <property type="molecule type" value="Genomic_DNA"/>
</dbReference>
<dbReference type="AlphaFoldDB" id="A0A9P6L0G3"/>
<dbReference type="Proteomes" id="UP000736335">
    <property type="component" value="Unassembled WGS sequence"/>
</dbReference>
<evidence type="ECO:0000256" key="1">
    <source>
        <dbReference type="SAM" id="MobiDB-lite"/>
    </source>
</evidence>
<feature type="region of interest" description="Disordered" evidence="1">
    <location>
        <begin position="85"/>
        <end position="116"/>
    </location>
</feature>
<feature type="region of interest" description="Disordered" evidence="1">
    <location>
        <begin position="373"/>
        <end position="404"/>
    </location>
</feature>
<proteinExistence type="predicted"/>
<accession>A0A9P6L0G3</accession>
<name>A0A9P6L0G3_9AGAM</name>
<gene>
    <name evidence="2" type="ORF">BJ322DRAFT_1025865</name>
</gene>
<keyword evidence="3" id="KW-1185">Reference proteome</keyword>
<evidence type="ECO:0000313" key="3">
    <source>
        <dbReference type="Proteomes" id="UP000736335"/>
    </source>
</evidence>
<feature type="compositionally biased region" description="Low complexity" evidence="1">
    <location>
        <begin position="373"/>
        <end position="383"/>
    </location>
</feature>
<feature type="compositionally biased region" description="Basic residues" evidence="1">
    <location>
        <begin position="86"/>
        <end position="96"/>
    </location>
</feature>
<evidence type="ECO:0000313" key="2">
    <source>
        <dbReference type="EMBL" id="KAF9777256.1"/>
    </source>
</evidence>
<reference evidence="2" key="1">
    <citation type="journal article" date="2020" name="Nat. Commun.">
        <title>Large-scale genome sequencing of mycorrhizal fungi provides insights into the early evolution of symbiotic traits.</title>
        <authorList>
            <person name="Miyauchi S."/>
            <person name="Kiss E."/>
            <person name="Kuo A."/>
            <person name="Drula E."/>
            <person name="Kohler A."/>
            <person name="Sanchez-Garcia M."/>
            <person name="Morin E."/>
            <person name="Andreopoulos B."/>
            <person name="Barry K.W."/>
            <person name="Bonito G."/>
            <person name="Buee M."/>
            <person name="Carver A."/>
            <person name="Chen C."/>
            <person name="Cichocki N."/>
            <person name="Clum A."/>
            <person name="Culley D."/>
            <person name="Crous P.W."/>
            <person name="Fauchery L."/>
            <person name="Girlanda M."/>
            <person name="Hayes R.D."/>
            <person name="Keri Z."/>
            <person name="LaButti K."/>
            <person name="Lipzen A."/>
            <person name="Lombard V."/>
            <person name="Magnuson J."/>
            <person name="Maillard F."/>
            <person name="Murat C."/>
            <person name="Nolan M."/>
            <person name="Ohm R.A."/>
            <person name="Pangilinan J."/>
            <person name="Pereira M.F."/>
            <person name="Perotto S."/>
            <person name="Peter M."/>
            <person name="Pfister S."/>
            <person name="Riley R."/>
            <person name="Sitrit Y."/>
            <person name="Stielow J.B."/>
            <person name="Szollosi G."/>
            <person name="Zifcakova L."/>
            <person name="Stursova M."/>
            <person name="Spatafora J.W."/>
            <person name="Tedersoo L."/>
            <person name="Vaario L.M."/>
            <person name="Yamada A."/>
            <person name="Yan M."/>
            <person name="Wang P."/>
            <person name="Xu J."/>
            <person name="Bruns T."/>
            <person name="Baldrian P."/>
            <person name="Vilgalys R."/>
            <person name="Dunand C."/>
            <person name="Henrissat B."/>
            <person name="Grigoriev I.V."/>
            <person name="Hibbett D."/>
            <person name="Nagy L.G."/>
            <person name="Martin F.M."/>
        </authorList>
    </citation>
    <scope>NUCLEOTIDE SEQUENCE</scope>
    <source>
        <strain evidence="2">UH-Tt-Lm1</strain>
    </source>
</reference>
<feature type="region of interest" description="Disordered" evidence="1">
    <location>
        <begin position="417"/>
        <end position="454"/>
    </location>
</feature>
<feature type="compositionally biased region" description="Polar residues" evidence="1">
    <location>
        <begin position="437"/>
        <end position="450"/>
    </location>
</feature>
<feature type="compositionally biased region" description="Polar residues" evidence="1">
    <location>
        <begin position="26"/>
        <end position="37"/>
    </location>
</feature>
<dbReference type="OrthoDB" id="3324896at2759"/>
<sequence>MLPSKRKAAEVVPPGGIAPVKRKAPKNTTQEAGSSRPTDLIRDDPTYVHPINEQNKLHILPFEIKLQFGRPWYFYDIVEPTPKFRPTPKKYKRKKNKPAEISEGEDSDELSDHPGPNKLPVSWRKYIVVVPWAKDQLDPTLFEYGREDTIEIEVKAFLRSTRTSEQGAHYNDPGHSQLWSAARYKIHAGYRRVLLGFNREIDFIVDDCMEDEQLRFRAHYLMKVIDAFVCELQGQRVKSPTEFRSRVLNPIVQRQRWGISDNDPEKVKIAVGSTVDDAKRFYLSRDPLDPQDSRTLLRHLLYITSVRTSLGFLHAGLTKELYERSVFNSKYLMEHRTILSGSGDQALLSPSEVKVIQSEGLQELYRELIEASQSTKTTTASQQEGNVQVGDGRIPPSITGENNSPLAEIVVEDPLAGGSLEHPQEQNGHTKPRVEDSQVNGEQTEGSTVKEQVAEASQADHMIVAALPVGDESFSGS</sequence>
<comment type="caution">
    <text evidence="2">The sequence shown here is derived from an EMBL/GenBank/DDBJ whole genome shotgun (WGS) entry which is preliminary data.</text>
</comment>
<organism evidence="2 3">
    <name type="scientific">Thelephora terrestris</name>
    <dbReference type="NCBI Taxonomy" id="56493"/>
    <lineage>
        <taxon>Eukaryota</taxon>
        <taxon>Fungi</taxon>
        <taxon>Dikarya</taxon>
        <taxon>Basidiomycota</taxon>
        <taxon>Agaricomycotina</taxon>
        <taxon>Agaricomycetes</taxon>
        <taxon>Thelephorales</taxon>
        <taxon>Thelephoraceae</taxon>
        <taxon>Thelephora</taxon>
    </lineage>
</organism>
<reference evidence="2" key="2">
    <citation type="submission" date="2020-11" db="EMBL/GenBank/DDBJ databases">
        <authorList>
            <consortium name="DOE Joint Genome Institute"/>
            <person name="Kuo A."/>
            <person name="Miyauchi S."/>
            <person name="Kiss E."/>
            <person name="Drula E."/>
            <person name="Kohler A."/>
            <person name="Sanchez-Garcia M."/>
            <person name="Andreopoulos B."/>
            <person name="Barry K.W."/>
            <person name="Bonito G."/>
            <person name="Buee M."/>
            <person name="Carver A."/>
            <person name="Chen C."/>
            <person name="Cichocki N."/>
            <person name="Clum A."/>
            <person name="Culley D."/>
            <person name="Crous P.W."/>
            <person name="Fauchery L."/>
            <person name="Girlanda M."/>
            <person name="Hayes R."/>
            <person name="Keri Z."/>
            <person name="Labutti K."/>
            <person name="Lipzen A."/>
            <person name="Lombard V."/>
            <person name="Magnuson J."/>
            <person name="Maillard F."/>
            <person name="Morin E."/>
            <person name="Murat C."/>
            <person name="Nolan M."/>
            <person name="Ohm R."/>
            <person name="Pangilinan J."/>
            <person name="Pereira M."/>
            <person name="Perotto S."/>
            <person name="Peter M."/>
            <person name="Riley R."/>
            <person name="Sitrit Y."/>
            <person name="Stielow B."/>
            <person name="Szollosi G."/>
            <person name="Zifcakova L."/>
            <person name="Stursova M."/>
            <person name="Spatafora J.W."/>
            <person name="Tedersoo L."/>
            <person name="Vaario L.-M."/>
            <person name="Yamada A."/>
            <person name="Yan M."/>
            <person name="Wang P."/>
            <person name="Xu J."/>
            <person name="Bruns T."/>
            <person name="Baldrian P."/>
            <person name="Vilgalys R."/>
            <person name="Henrissat B."/>
            <person name="Grigoriev I.V."/>
            <person name="Hibbett D."/>
            <person name="Nagy L.G."/>
            <person name="Martin F.M."/>
        </authorList>
    </citation>
    <scope>NUCLEOTIDE SEQUENCE</scope>
    <source>
        <strain evidence="2">UH-Tt-Lm1</strain>
    </source>
</reference>
<feature type="region of interest" description="Disordered" evidence="1">
    <location>
        <begin position="1"/>
        <end position="46"/>
    </location>
</feature>
<protein>
    <submittedName>
        <fullName evidence="2">Uncharacterized protein</fullName>
    </submittedName>
</protein>